<dbReference type="Proteomes" id="UP000215896">
    <property type="component" value="Unassembled WGS sequence"/>
</dbReference>
<organism evidence="5 6">
    <name type="scientific">Enemella evansiae</name>
    <dbReference type="NCBI Taxonomy" id="2016499"/>
    <lineage>
        <taxon>Bacteria</taxon>
        <taxon>Bacillati</taxon>
        <taxon>Actinomycetota</taxon>
        <taxon>Actinomycetes</taxon>
        <taxon>Propionibacteriales</taxon>
        <taxon>Propionibacteriaceae</taxon>
        <taxon>Enemella</taxon>
    </lineage>
</organism>
<evidence type="ECO:0000313" key="6">
    <source>
        <dbReference type="Proteomes" id="UP000215896"/>
    </source>
</evidence>
<keyword evidence="2" id="KW-0238">DNA-binding</keyword>
<dbReference type="InterPro" id="IPR036388">
    <property type="entry name" value="WH-like_DNA-bd_sf"/>
</dbReference>
<dbReference type="RefSeq" id="WP_094355395.1">
    <property type="nucleotide sequence ID" value="NZ_NMVK01000002.1"/>
</dbReference>
<keyword evidence="3" id="KW-0804">Transcription</keyword>
<dbReference type="Gene3D" id="1.10.10.10">
    <property type="entry name" value="Winged helix-like DNA-binding domain superfamily/Winged helix DNA-binding domain"/>
    <property type="match status" value="1"/>
</dbReference>
<evidence type="ECO:0000256" key="2">
    <source>
        <dbReference type="ARBA" id="ARBA00023125"/>
    </source>
</evidence>
<sequence>MNVAMAVFGSKWKPTIIWLLGECPVRFAELRRRLGEISEKVLAQQLRELVADGIVARTERDGFPRHVEYGLTPRGQALDDALAPVAHWGDEHRRTTQLA</sequence>
<dbReference type="InterPro" id="IPR011991">
    <property type="entry name" value="ArsR-like_HTH"/>
</dbReference>
<dbReference type="GO" id="GO:0003677">
    <property type="term" value="F:DNA binding"/>
    <property type="evidence" value="ECO:0007669"/>
    <property type="project" value="UniProtKB-KW"/>
</dbReference>
<dbReference type="PANTHER" id="PTHR33204:SF29">
    <property type="entry name" value="TRANSCRIPTIONAL REGULATOR"/>
    <property type="match status" value="1"/>
</dbReference>
<dbReference type="Pfam" id="PF01638">
    <property type="entry name" value="HxlR"/>
    <property type="match status" value="1"/>
</dbReference>
<dbReference type="InterPro" id="IPR036390">
    <property type="entry name" value="WH_DNA-bd_sf"/>
</dbReference>
<keyword evidence="1" id="KW-0805">Transcription regulation</keyword>
<gene>
    <name evidence="5" type="ORF">CGZ94_07195</name>
</gene>
<keyword evidence="6" id="KW-1185">Reference proteome</keyword>
<dbReference type="AlphaFoldDB" id="A0A255GJT5"/>
<evidence type="ECO:0000259" key="4">
    <source>
        <dbReference type="PROSITE" id="PS51118"/>
    </source>
</evidence>
<accession>A0A255GJT5</accession>
<dbReference type="PROSITE" id="PS51118">
    <property type="entry name" value="HTH_HXLR"/>
    <property type="match status" value="1"/>
</dbReference>
<protein>
    <submittedName>
        <fullName evidence="5">Transcriptional regulator</fullName>
    </submittedName>
</protein>
<dbReference type="CDD" id="cd00090">
    <property type="entry name" value="HTH_ARSR"/>
    <property type="match status" value="1"/>
</dbReference>
<reference evidence="5 6" key="1">
    <citation type="submission" date="2017-07" db="EMBL/GenBank/DDBJ databases">
        <title>Draft whole genome sequences of clinical Proprionibacteriaceae strains.</title>
        <authorList>
            <person name="Bernier A.-M."/>
            <person name="Bernard K."/>
            <person name="Domingo M.-C."/>
        </authorList>
    </citation>
    <scope>NUCLEOTIDE SEQUENCE [LARGE SCALE GENOMIC DNA]</scope>
    <source>
        <strain evidence="5 6">NML 030167</strain>
    </source>
</reference>
<dbReference type="EMBL" id="NMVO01000012">
    <property type="protein sequence ID" value="OYO14806.1"/>
    <property type="molecule type" value="Genomic_DNA"/>
</dbReference>
<comment type="caution">
    <text evidence="5">The sequence shown here is derived from an EMBL/GenBank/DDBJ whole genome shotgun (WGS) entry which is preliminary data.</text>
</comment>
<dbReference type="OrthoDB" id="370168at2"/>
<feature type="domain" description="HTH hxlR-type" evidence="4">
    <location>
        <begin position="1"/>
        <end position="97"/>
    </location>
</feature>
<evidence type="ECO:0000313" key="5">
    <source>
        <dbReference type="EMBL" id="OYO14806.1"/>
    </source>
</evidence>
<evidence type="ECO:0000256" key="3">
    <source>
        <dbReference type="ARBA" id="ARBA00023163"/>
    </source>
</evidence>
<dbReference type="InterPro" id="IPR002577">
    <property type="entry name" value="HTH_HxlR"/>
</dbReference>
<name>A0A255GJT5_9ACTN</name>
<proteinExistence type="predicted"/>
<dbReference type="PANTHER" id="PTHR33204">
    <property type="entry name" value="TRANSCRIPTIONAL REGULATOR, MARR FAMILY"/>
    <property type="match status" value="1"/>
</dbReference>
<dbReference type="SUPFAM" id="SSF46785">
    <property type="entry name" value="Winged helix' DNA-binding domain"/>
    <property type="match status" value="1"/>
</dbReference>
<evidence type="ECO:0000256" key="1">
    <source>
        <dbReference type="ARBA" id="ARBA00023015"/>
    </source>
</evidence>